<evidence type="ECO:0000256" key="3">
    <source>
        <dbReference type="ARBA" id="ARBA00015963"/>
    </source>
</evidence>
<comment type="catalytic activity">
    <reaction evidence="9">
        <text>adenosine(58) in tRNA + S-adenosyl-L-methionine = N(1)-methyladenosine(58) in tRNA + S-adenosyl-L-homocysteine + H(+)</text>
        <dbReference type="Rhea" id="RHEA:43152"/>
        <dbReference type="Rhea" id="RHEA-COMP:10365"/>
        <dbReference type="Rhea" id="RHEA-COMP:10366"/>
        <dbReference type="ChEBI" id="CHEBI:15378"/>
        <dbReference type="ChEBI" id="CHEBI:57856"/>
        <dbReference type="ChEBI" id="CHEBI:59789"/>
        <dbReference type="ChEBI" id="CHEBI:74411"/>
        <dbReference type="ChEBI" id="CHEBI:74491"/>
        <dbReference type="EC" id="2.1.1.220"/>
    </reaction>
</comment>
<evidence type="ECO:0000256" key="7">
    <source>
        <dbReference type="ARBA" id="ARBA00022694"/>
    </source>
</evidence>
<proteinExistence type="inferred from homology"/>
<dbReference type="GO" id="GO:0005634">
    <property type="term" value="C:nucleus"/>
    <property type="evidence" value="ECO:0007669"/>
    <property type="project" value="UniProtKB-SubCell"/>
</dbReference>
<feature type="compositionally biased region" description="Basic and acidic residues" evidence="11">
    <location>
        <begin position="316"/>
        <end position="325"/>
    </location>
</feature>
<evidence type="ECO:0000256" key="6">
    <source>
        <dbReference type="ARBA" id="ARBA00022691"/>
    </source>
</evidence>
<dbReference type="PIRSF" id="PIRSF017269">
    <property type="entry name" value="GCD14"/>
    <property type="match status" value="1"/>
</dbReference>
<dbReference type="GO" id="GO:0031515">
    <property type="term" value="C:tRNA (m1A) methyltransferase complex"/>
    <property type="evidence" value="ECO:0007669"/>
    <property type="project" value="UniProtKB-UniRule"/>
</dbReference>
<accession>A0A5C3QUX4</accession>
<evidence type="ECO:0000313" key="13">
    <source>
        <dbReference type="EMBL" id="TFL04630.1"/>
    </source>
</evidence>
<evidence type="ECO:0000256" key="8">
    <source>
        <dbReference type="ARBA" id="ARBA00023242"/>
    </source>
</evidence>
<protein>
    <recommendedName>
        <fullName evidence="3 9">tRNA (adenine(58)-N(1))-methyltransferase catalytic subunit TRM61</fullName>
        <ecNumber evidence="2 9">2.1.1.220</ecNumber>
    </recommendedName>
</protein>
<dbReference type="OrthoDB" id="1925287at2759"/>
<feature type="binding site" evidence="10">
    <location>
        <position position="179"/>
    </location>
    <ligand>
        <name>S-adenosyl-L-methionine</name>
        <dbReference type="ChEBI" id="CHEBI:59789"/>
    </ligand>
</feature>
<evidence type="ECO:0000256" key="2">
    <source>
        <dbReference type="ARBA" id="ARBA00012796"/>
    </source>
</evidence>
<reference evidence="13 14" key="1">
    <citation type="journal article" date="2019" name="Nat. Ecol. Evol.">
        <title>Megaphylogeny resolves global patterns of mushroom evolution.</title>
        <authorList>
            <person name="Varga T."/>
            <person name="Krizsan K."/>
            <person name="Foldi C."/>
            <person name="Dima B."/>
            <person name="Sanchez-Garcia M."/>
            <person name="Sanchez-Ramirez S."/>
            <person name="Szollosi G.J."/>
            <person name="Szarkandi J.G."/>
            <person name="Papp V."/>
            <person name="Albert L."/>
            <person name="Andreopoulos W."/>
            <person name="Angelini C."/>
            <person name="Antonin V."/>
            <person name="Barry K.W."/>
            <person name="Bougher N.L."/>
            <person name="Buchanan P."/>
            <person name="Buyck B."/>
            <person name="Bense V."/>
            <person name="Catcheside P."/>
            <person name="Chovatia M."/>
            <person name="Cooper J."/>
            <person name="Damon W."/>
            <person name="Desjardin D."/>
            <person name="Finy P."/>
            <person name="Geml J."/>
            <person name="Haridas S."/>
            <person name="Hughes K."/>
            <person name="Justo A."/>
            <person name="Karasinski D."/>
            <person name="Kautmanova I."/>
            <person name="Kiss B."/>
            <person name="Kocsube S."/>
            <person name="Kotiranta H."/>
            <person name="LaButti K.M."/>
            <person name="Lechner B.E."/>
            <person name="Liimatainen K."/>
            <person name="Lipzen A."/>
            <person name="Lukacs Z."/>
            <person name="Mihaltcheva S."/>
            <person name="Morgado L.N."/>
            <person name="Niskanen T."/>
            <person name="Noordeloos M.E."/>
            <person name="Ohm R.A."/>
            <person name="Ortiz-Santana B."/>
            <person name="Ovrebo C."/>
            <person name="Racz N."/>
            <person name="Riley R."/>
            <person name="Savchenko A."/>
            <person name="Shiryaev A."/>
            <person name="Soop K."/>
            <person name="Spirin V."/>
            <person name="Szebenyi C."/>
            <person name="Tomsovsky M."/>
            <person name="Tulloss R.E."/>
            <person name="Uehling J."/>
            <person name="Grigoriev I.V."/>
            <person name="Vagvolgyi C."/>
            <person name="Papp T."/>
            <person name="Martin F.M."/>
            <person name="Miettinen O."/>
            <person name="Hibbett D.S."/>
            <person name="Nagy L.G."/>
        </authorList>
    </citation>
    <scope>NUCLEOTIDE SEQUENCE [LARGE SCALE GENOMIC DNA]</scope>
    <source>
        <strain evidence="13 14">CBS 309.79</strain>
    </source>
</reference>
<dbReference type="Proteomes" id="UP000305067">
    <property type="component" value="Unassembled WGS sequence"/>
</dbReference>
<comment type="similarity">
    <text evidence="9">Belongs to the class I-like SAM-binding methyltransferase superfamily. TRM61 family.</text>
</comment>
<evidence type="ECO:0000256" key="10">
    <source>
        <dbReference type="PIRSR" id="PIRSR017269-1"/>
    </source>
</evidence>
<evidence type="ECO:0000256" key="11">
    <source>
        <dbReference type="SAM" id="MobiDB-lite"/>
    </source>
</evidence>
<keyword evidence="6 9" id="KW-0949">S-adenosyl-L-methionine</keyword>
<feature type="binding site" evidence="10">
    <location>
        <position position="133"/>
    </location>
    <ligand>
        <name>S-adenosyl-L-methionine</name>
        <dbReference type="ChEBI" id="CHEBI:59789"/>
    </ligand>
</feature>
<dbReference type="EMBL" id="ML178818">
    <property type="protein sequence ID" value="TFL04630.1"/>
    <property type="molecule type" value="Genomic_DNA"/>
</dbReference>
<gene>
    <name evidence="13" type="ORF">BDV98DRAFT_562575</name>
</gene>
<keyword evidence="8 9" id="KW-0539">Nucleus</keyword>
<evidence type="ECO:0000256" key="5">
    <source>
        <dbReference type="ARBA" id="ARBA00022679"/>
    </source>
</evidence>
<dbReference type="Pfam" id="PF08704">
    <property type="entry name" value="GCD14"/>
    <property type="match status" value="1"/>
</dbReference>
<dbReference type="FunFam" id="3.40.50.150:FF:000247">
    <property type="entry name" value="tRNA (adenine(58)-N(1))-methyltransferase catalytic subunit TRM61"/>
    <property type="match status" value="1"/>
</dbReference>
<dbReference type="InterPro" id="IPR014816">
    <property type="entry name" value="tRNA_MeTrfase_Gcd14"/>
</dbReference>
<dbReference type="EC" id="2.1.1.220" evidence="2 9"/>
<dbReference type="CDD" id="cd02440">
    <property type="entry name" value="AdoMet_MTases"/>
    <property type="match status" value="1"/>
</dbReference>
<evidence type="ECO:0000259" key="12">
    <source>
        <dbReference type="Pfam" id="PF08704"/>
    </source>
</evidence>
<dbReference type="PANTHER" id="PTHR12133:SF2">
    <property type="entry name" value="TRNA (ADENINE(58)-N(1))-METHYLTRANSFERASE CATALYTIC SUBUNIT TRMT61A"/>
    <property type="match status" value="1"/>
</dbReference>
<dbReference type="SUPFAM" id="SSF53335">
    <property type="entry name" value="S-adenosyl-L-methionine-dependent methyltransferases"/>
    <property type="match status" value="1"/>
</dbReference>
<dbReference type="GO" id="GO:0030488">
    <property type="term" value="P:tRNA methylation"/>
    <property type="evidence" value="ECO:0007669"/>
    <property type="project" value="InterPro"/>
</dbReference>
<evidence type="ECO:0000256" key="4">
    <source>
        <dbReference type="ARBA" id="ARBA00022603"/>
    </source>
</evidence>
<dbReference type="Gene3D" id="3.10.330.20">
    <property type="match status" value="1"/>
</dbReference>
<dbReference type="PANTHER" id="PTHR12133">
    <property type="entry name" value="TRNA (ADENINE(58)-N(1))-METHYLTRANSFERASE"/>
    <property type="match status" value="1"/>
</dbReference>
<evidence type="ECO:0000256" key="1">
    <source>
        <dbReference type="ARBA" id="ARBA00004123"/>
    </source>
</evidence>
<keyword evidence="4 9" id="KW-0489">Methyltransferase</keyword>
<comment type="subcellular location">
    <subcellularLocation>
        <location evidence="1 9">Nucleus</location>
    </subcellularLocation>
</comment>
<evidence type="ECO:0000313" key="14">
    <source>
        <dbReference type="Proteomes" id="UP000305067"/>
    </source>
</evidence>
<comment type="function">
    <text evidence="9">Catalytic subunit of tRNA (adenine-N(1)-)-methyltransferase, which catalyzes the formation of N(1)-methyladenine at position 58 (m1A58) in initiator methionyl-tRNA.</text>
</comment>
<dbReference type="Gene3D" id="3.40.50.150">
    <property type="entry name" value="Vaccinia Virus protein VP39"/>
    <property type="match status" value="1"/>
</dbReference>
<keyword evidence="5 9" id="KW-0808">Transferase</keyword>
<dbReference type="AlphaFoldDB" id="A0A5C3QUX4"/>
<feature type="region of interest" description="Disordered" evidence="11">
    <location>
        <begin position="282"/>
        <end position="358"/>
    </location>
</feature>
<keyword evidence="14" id="KW-1185">Reference proteome</keyword>
<evidence type="ECO:0000256" key="9">
    <source>
        <dbReference type="PIRNR" id="PIRNR017269"/>
    </source>
</evidence>
<dbReference type="InterPro" id="IPR049470">
    <property type="entry name" value="TRM61_C"/>
</dbReference>
<sequence length="413" mass="45090">MWSTAREIAAGDVVIIWQTRDAIIPITISPGGVYNSKFGCYPHDTLIGTLYGSKVHSKSGRGFVHVLRPTPELWTLALPHRTQILYAADIAFIVGWLGVAVGSTVIEAGTGSGSFSHSVARTVGKRGKLYSYEFHEVRAEKAREEFTRHGIDGIITLNHRNVCKDGFTVEDTADSVFLDLPAPWLAIDHAKKALRKDRVARICCFSPCMEQVLRTVTALNTAGFTEITMFETLTRPHDIYQQGSCLSLPTTVGEVGDKLKKAEIRREEKRLKQVAAAKAVWVPKPKEDGEDGDEMQVVKPEAGEDASSGLHAKRKRESDPNKSDDEQTGPSALDAKRVKTEAEIEAEETQQEQAAVDKAKPPMVVSRVLTEVRGHTSYLTFACLVPTHPDAKPMVVFGANSSAEPSTTGTPVG</sequence>
<dbReference type="PROSITE" id="PS51620">
    <property type="entry name" value="SAM_TRM61"/>
    <property type="match status" value="1"/>
</dbReference>
<feature type="domain" description="tRNA (adenine(58)-N(1))-methyltransferase catalytic subunit TRM61 C-terminal" evidence="12">
    <location>
        <begin position="62"/>
        <end position="383"/>
    </location>
</feature>
<name>A0A5C3QUX4_9AGAR</name>
<dbReference type="GO" id="GO:0160107">
    <property type="term" value="F:tRNA (adenine(58)-N1)-methyltransferase activity"/>
    <property type="evidence" value="ECO:0007669"/>
    <property type="project" value="UniProtKB-EC"/>
</dbReference>
<keyword evidence="7 9" id="KW-0819">tRNA processing</keyword>
<dbReference type="STRING" id="1884261.A0A5C3QUX4"/>
<dbReference type="InterPro" id="IPR029063">
    <property type="entry name" value="SAM-dependent_MTases_sf"/>
</dbReference>
<organism evidence="13 14">
    <name type="scientific">Pterulicium gracile</name>
    <dbReference type="NCBI Taxonomy" id="1884261"/>
    <lineage>
        <taxon>Eukaryota</taxon>
        <taxon>Fungi</taxon>
        <taxon>Dikarya</taxon>
        <taxon>Basidiomycota</taxon>
        <taxon>Agaricomycotina</taxon>
        <taxon>Agaricomycetes</taxon>
        <taxon>Agaricomycetidae</taxon>
        <taxon>Agaricales</taxon>
        <taxon>Pleurotineae</taxon>
        <taxon>Pterulaceae</taxon>
        <taxon>Pterulicium</taxon>
    </lineage>
</organism>